<reference evidence="1" key="1">
    <citation type="submission" date="2014-11" db="EMBL/GenBank/DDBJ databases">
        <authorList>
            <person name="Amaro Gonzalez C."/>
        </authorList>
    </citation>
    <scope>NUCLEOTIDE SEQUENCE</scope>
</reference>
<dbReference type="EMBL" id="GBXM01058860">
    <property type="protein sequence ID" value="JAH49717.1"/>
    <property type="molecule type" value="Transcribed_RNA"/>
</dbReference>
<dbReference type="AlphaFoldDB" id="A0A0E9T8G5"/>
<accession>A0A0E9T8G5</accession>
<evidence type="ECO:0000313" key="1">
    <source>
        <dbReference type="EMBL" id="JAH49717.1"/>
    </source>
</evidence>
<name>A0A0E9T8G5_ANGAN</name>
<organism evidence="1">
    <name type="scientific">Anguilla anguilla</name>
    <name type="common">European freshwater eel</name>
    <name type="synonym">Muraena anguilla</name>
    <dbReference type="NCBI Taxonomy" id="7936"/>
    <lineage>
        <taxon>Eukaryota</taxon>
        <taxon>Metazoa</taxon>
        <taxon>Chordata</taxon>
        <taxon>Craniata</taxon>
        <taxon>Vertebrata</taxon>
        <taxon>Euteleostomi</taxon>
        <taxon>Actinopterygii</taxon>
        <taxon>Neopterygii</taxon>
        <taxon>Teleostei</taxon>
        <taxon>Anguilliformes</taxon>
        <taxon>Anguillidae</taxon>
        <taxon>Anguilla</taxon>
    </lineage>
</organism>
<sequence length="38" mass="4392">MWNAQLYFIIILLKTAIKYALPSKAYDVSQFFLSHGSL</sequence>
<proteinExistence type="predicted"/>
<protein>
    <submittedName>
        <fullName evidence="1">Uncharacterized protein</fullName>
    </submittedName>
</protein>
<reference evidence="1" key="2">
    <citation type="journal article" date="2015" name="Fish Shellfish Immunol.">
        <title>Early steps in the European eel (Anguilla anguilla)-Vibrio vulnificus interaction in the gills: Role of the RtxA13 toxin.</title>
        <authorList>
            <person name="Callol A."/>
            <person name="Pajuelo D."/>
            <person name="Ebbesson L."/>
            <person name="Teles M."/>
            <person name="MacKenzie S."/>
            <person name="Amaro C."/>
        </authorList>
    </citation>
    <scope>NUCLEOTIDE SEQUENCE</scope>
</reference>